<gene>
    <name evidence="1" type="ORF">HMPREF9626_0174</name>
</gene>
<comment type="caution">
    <text evidence="1">The sequence shown here is derived from an EMBL/GenBank/DDBJ whole genome shotgun (WGS) entry which is preliminary data.</text>
</comment>
<dbReference type="Proteomes" id="UP000003812">
    <property type="component" value="Unassembled WGS sequence"/>
</dbReference>
<sequence length="49" mass="5621">MIGYLVISRQQMGTREIAVLHYTGCRAQTFENKGFRQYLKKELGVDVGN</sequence>
<protein>
    <submittedName>
        <fullName evidence="1">Uncharacterized protein</fullName>
    </submittedName>
</protein>
<accession>E3CBX9</accession>
<evidence type="ECO:0000313" key="2">
    <source>
        <dbReference type="Proteomes" id="UP000003812"/>
    </source>
</evidence>
<evidence type="ECO:0000313" key="1">
    <source>
        <dbReference type="EMBL" id="EFQ55930.1"/>
    </source>
</evidence>
<dbReference type="AlphaFoldDB" id="E3CBX9"/>
<proteinExistence type="predicted"/>
<name>E3CBX9_STRPA</name>
<dbReference type="EMBL" id="AEKM01000003">
    <property type="protein sequence ID" value="EFQ55930.1"/>
    <property type="molecule type" value="Genomic_DNA"/>
</dbReference>
<organism evidence="1 2">
    <name type="scientific">Streptococcus parasanguinis F0405</name>
    <dbReference type="NCBI Taxonomy" id="905067"/>
    <lineage>
        <taxon>Bacteria</taxon>
        <taxon>Bacillati</taxon>
        <taxon>Bacillota</taxon>
        <taxon>Bacilli</taxon>
        <taxon>Lactobacillales</taxon>
        <taxon>Streptococcaceae</taxon>
        <taxon>Streptococcus</taxon>
    </lineage>
</organism>
<reference evidence="1 2" key="1">
    <citation type="submission" date="2010-10" db="EMBL/GenBank/DDBJ databases">
        <authorList>
            <person name="Durkin A.S."/>
            <person name="Madupu R."/>
            <person name="Torralba M."/>
            <person name="Gillis M."/>
            <person name="Methe B."/>
            <person name="Sutton G."/>
            <person name="Nelson K.E."/>
        </authorList>
    </citation>
    <scope>NUCLEOTIDE SEQUENCE [LARGE SCALE GENOMIC DNA]</scope>
    <source>
        <strain evidence="1 2">F0405</strain>
    </source>
</reference>